<name>A0A2U2PE26_9SPHI</name>
<dbReference type="PROSITE" id="PS51257">
    <property type="entry name" value="PROKAR_LIPOPROTEIN"/>
    <property type="match status" value="1"/>
</dbReference>
<dbReference type="Pfam" id="PF14292">
    <property type="entry name" value="SusE"/>
    <property type="match status" value="1"/>
</dbReference>
<dbReference type="EMBL" id="QEAS01000015">
    <property type="protein sequence ID" value="PWG79369.1"/>
    <property type="molecule type" value="Genomic_DNA"/>
</dbReference>
<evidence type="ECO:0000259" key="2">
    <source>
        <dbReference type="Pfam" id="PF14292"/>
    </source>
</evidence>
<accession>A0A2U2PE26</accession>
<keyword evidence="4" id="KW-1185">Reference proteome</keyword>
<comment type="caution">
    <text evidence="3">The sequence shown here is derived from an EMBL/GenBank/DDBJ whole genome shotgun (WGS) entry which is preliminary data.</text>
</comment>
<dbReference type="AlphaFoldDB" id="A0A2U2PE26"/>
<reference evidence="3 4" key="1">
    <citation type="submission" date="2018-04" db="EMBL/GenBank/DDBJ databases">
        <title>Pedobacter chongqingensis sp. nov., isolated from a rottenly hemp rope.</title>
        <authorList>
            <person name="Cai Y."/>
        </authorList>
    </citation>
    <scope>NUCLEOTIDE SEQUENCE [LARGE SCALE GENOMIC DNA]</scope>
    <source>
        <strain evidence="3 4">FJ4-8</strain>
    </source>
</reference>
<dbReference type="OrthoDB" id="631295at2"/>
<keyword evidence="1" id="KW-0732">Signal</keyword>
<dbReference type="InterPro" id="IPR025970">
    <property type="entry name" value="SusE"/>
</dbReference>
<protein>
    <recommendedName>
        <fullName evidence="2">SusE outer membrane protein domain-containing protein</fullName>
    </recommendedName>
</protein>
<evidence type="ECO:0000256" key="1">
    <source>
        <dbReference type="SAM" id="SignalP"/>
    </source>
</evidence>
<dbReference type="Proteomes" id="UP000245647">
    <property type="component" value="Unassembled WGS sequence"/>
</dbReference>
<dbReference type="RefSeq" id="WP_109417153.1">
    <property type="nucleotide sequence ID" value="NZ_QEAS01000015.1"/>
</dbReference>
<feature type="signal peptide" evidence="1">
    <location>
        <begin position="1"/>
        <end position="22"/>
    </location>
</feature>
<proteinExistence type="predicted"/>
<sequence length="373" mass="41359">MKKNIFSMAVSLFLLFVFSSCDKDNEFKEVAVTEVNALYSPNDGRNVVLQSSASSSLYFEWEKATAQDNGLVYYDVLFDKPDGDFSNPVYTVPSDNNGISTGASITHKILNRVGALSGIATSAEGTLKWTVRSSRGLTKVLSKQSRTIKITRLSSIESPAALYLTGEGTEAGANLSDALMVKGLEGGTEFEIYTKLLAGKKYSFVDSRTSVSRTFSIDAGGTTFKENADGAVVSKDGVYKISLDFNTSSASVKEVTKLDFFMCTPQKRAALTYQGKGVWRINDLVPDFTTNWSDDRYFFWMTIGGEEQKVGSKNKDNQPPSTTSGAYFDLYFYPTDKNQWDYSFKFPNRSVPKCSIVFHLSGDSPKYYYEVLY</sequence>
<evidence type="ECO:0000313" key="4">
    <source>
        <dbReference type="Proteomes" id="UP000245647"/>
    </source>
</evidence>
<feature type="chain" id="PRO_5015576492" description="SusE outer membrane protein domain-containing protein" evidence="1">
    <location>
        <begin position="23"/>
        <end position="373"/>
    </location>
</feature>
<evidence type="ECO:0000313" key="3">
    <source>
        <dbReference type="EMBL" id="PWG79369.1"/>
    </source>
</evidence>
<gene>
    <name evidence="3" type="ORF">DDR33_17805</name>
</gene>
<dbReference type="Gene3D" id="2.60.40.3620">
    <property type="match status" value="1"/>
</dbReference>
<feature type="domain" description="SusE outer membrane protein" evidence="2">
    <location>
        <begin position="24"/>
        <end position="132"/>
    </location>
</feature>
<organism evidence="3 4">
    <name type="scientific">Pararcticibacter amylolyticus</name>
    <dbReference type="NCBI Taxonomy" id="2173175"/>
    <lineage>
        <taxon>Bacteria</taxon>
        <taxon>Pseudomonadati</taxon>
        <taxon>Bacteroidota</taxon>
        <taxon>Sphingobacteriia</taxon>
        <taxon>Sphingobacteriales</taxon>
        <taxon>Sphingobacteriaceae</taxon>
        <taxon>Pararcticibacter</taxon>
    </lineage>
</organism>